<keyword evidence="9" id="KW-1185">Reference proteome</keyword>
<feature type="transmembrane region" description="Helical" evidence="7">
    <location>
        <begin position="166"/>
        <end position="186"/>
    </location>
</feature>
<evidence type="ECO:0000256" key="3">
    <source>
        <dbReference type="ARBA" id="ARBA00022475"/>
    </source>
</evidence>
<dbReference type="GO" id="GO:0016020">
    <property type="term" value="C:membrane"/>
    <property type="evidence" value="ECO:0007669"/>
    <property type="project" value="UniProtKB-SubCell"/>
</dbReference>
<proteinExistence type="predicted"/>
<organism evidence="8 9">
    <name type="scientific">Kroppenstedtia pulmonis</name>
    <dbReference type="NCBI Taxonomy" id="1380685"/>
    <lineage>
        <taxon>Bacteria</taxon>
        <taxon>Bacillati</taxon>
        <taxon>Bacillota</taxon>
        <taxon>Bacilli</taxon>
        <taxon>Bacillales</taxon>
        <taxon>Thermoactinomycetaceae</taxon>
        <taxon>Kroppenstedtia</taxon>
    </lineage>
</organism>
<feature type="transmembrane region" description="Helical" evidence="7">
    <location>
        <begin position="293"/>
        <end position="313"/>
    </location>
</feature>
<dbReference type="PANTHER" id="PTHR36838:SF3">
    <property type="entry name" value="TRANSPORTER AUXIN EFFLUX CARRIER EC FAMILY"/>
    <property type="match status" value="1"/>
</dbReference>
<feature type="transmembrane region" description="Helical" evidence="7">
    <location>
        <begin position="261"/>
        <end position="281"/>
    </location>
</feature>
<keyword evidence="2" id="KW-0813">Transport</keyword>
<evidence type="ECO:0000256" key="1">
    <source>
        <dbReference type="ARBA" id="ARBA00004141"/>
    </source>
</evidence>
<dbReference type="Pfam" id="PF03547">
    <property type="entry name" value="Mem_trans"/>
    <property type="match status" value="1"/>
</dbReference>
<dbReference type="AlphaFoldDB" id="A0A7D3XHG6"/>
<feature type="transmembrane region" description="Helical" evidence="7">
    <location>
        <begin position="7"/>
        <end position="26"/>
    </location>
</feature>
<feature type="transmembrane region" description="Helical" evidence="7">
    <location>
        <begin position="38"/>
        <end position="57"/>
    </location>
</feature>
<feature type="transmembrane region" description="Helical" evidence="7">
    <location>
        <begin position="100"/>
        <end position="119"/>
    </location>
</feature>
<feature type="transmembrane region" description="Helical" evidence="7">
    <location>
        <begin position="198"/>
        <end position="216"/>
    </location>
</feature>
<keyword evidence="3" id="KW-1003">Cell membrane</keyword>
<dbReference type="RefSeq" id="WP_173220544.1">
    <property type="nucleotide sequence ID" value="NZ_CP048104.1"/>
</dbReference>
<dbReference type="EMBL" id="CP048104">
    <property type="protein sequence ID" value="QKG83624.1"/>
    <property type="molecule type" value="Genomic_DNA"/>
</dbReference>
<reference evidence="8 9" key="1">
    <citation type="submission" date="2020-01" db="EMBL/GenBank/DDBJ databases">
        <authorList>
            <person name="Gulvik C.A."/>
            <person name="Batra D.G."/>
        </authorList>
    </citation>
    <scope>NUCLEOTIDE SEQUENCE [LARGE SCALE GENOMIC DNA]</scope>
    <source>
        <strain evidence="8 9">W9323</strain>
    </source>
</reference>
<evidence type="ECO:0000313" key="9">
    <source>
        <dbReference type="Proteomes" id="UP000503088"/>
    </source>
</evidence>
<protein>
    <submittedName>
        <fullName evidence="8">AEC family transporter</fullName>
    </submittedName>
</protein>
<feature type="transmembrane region" description="Helical" evidence="7">
    <location>
        <begin position="237"/>
        <end position="255"/>
    </location>
</feature>
<feature type="transmembrane region" description="Helical" evidence="7">
    <location>
        <begin position="125"/>
        <end position="146"/>
    </location>
</feature>
<name>A0A7D3XHG6_9BACL</name>
<evidence type="ECO:0000256" key="4">
    <source>
        <dbReference type="ARBA" id="ARBA00022692"/>
    </source>
</evidence>
<gene>
    <name evidence="8" type="ORF">GXN76_03470</name>
</gene>
<dbReference type="KEGG" id="kpul:GXN76_03470"/>
<dbReference type="GO" id="GO:0055085">
    <property type="term" value="P:transmembrane transport"/>
    <property type="evidence" value="ECO:0007669"/>
    <property type="project" value="InterPro"/>
</dbReference>
<evidence type="ECO:0000256" key="7">
    <source>
        <dbReference type="SAM" id="Phobius"/>
    </source>
</evidence>
<dbReference type="PANTHER" id="PTHR36838">
    <property type="entry name" value="AUXIN EFFLUX CARRIER FAMILY PROTEIN"/>
    <property type="match status" value="1"/>
</dbReference>
<comment type="subcellular location">
    <subcellularLocation>
        <location evidence="1">Membrane</location>
        <topology evidence="1">Multi-pass membrane protein</topology>
    </subcellularLocation>
</comment>
<dbReference type="InterPro" id="IPR004776">
    <property type="entry name" value="Mem_transp_PIN-like"/>
</dbReference>
<accession>A0A7D3XHG6</accession>
<keyword evidence="4 7" id="KW-0812">Transmembrane</keyword>
<sequence length="314" mass="33879">MQALIDVMLPVFGIIVVGYIAGRIRLVEKASSKSLNNYVYYVALPALLFISLANAPIEELLNWGFIGSNLAGILISFALCIILARLFFGRKLPQSSIHGMAASYGTTGYMGIPLMIAAFGKGAALPAAIATLIHNIPVIALVILLFESMKNSERKQELLKNISKAIFLNPLTISVLAGICFSIFRIELPVSLDIFSQLLADAAGPTALFALGVGLVGQKNFFSSTSTAKSEVLLTTFIKIFIQPLLTIIFVLYVFDLEGLWATVAIIMSALPVGAGVYVFAQQYDSFKDETSQAIIVSMLISIPTLTGLLIWFS</sequence>
<feature type="transmembrane region" description="Helical" evidence="7">
    <location>
        <begin position="63"/>
        <end position="88"/>
    </location>
</feature>
<evidence type="ECO:0000256" key="6">
    <source>
        <dbReference type="ARBA" id="ARBA00023136"/>
    </source>
</evidence>
<evidence type="ECO:0000256" key="5">
    <source>
        <dbReference type="ARBA" id="ARBA00022989"/>
    </source>
</evidence>
<evidence type="ECO:0000313" key="8">
    <source>
        <dbReference type="EMBL" id="QKG83624.1"/>
    </source>
</evidence>
<keyword evidence="5 7" id="KW-1133">Transmembrane helix</keyword>
<evidence type="ECO:0000256" key="2">
    <source>
        <dbReference type="ARBA" id="ARBA00022448"/>
    </source>
</evidence>
<dbReference type="Proteomes" id="UP000503088">
    <property type="component" value="Chromosome"/>
</dbReference>
<keyword evidence="6 7" id="KW-0472">Membrane</keyword>